<evidence type="ECO:0000313" key="1">
    <source>
        <dbReference type="EMBL" id="RKT69491.1"/>
    </source>
</evidence>
<evidence type="ECO:0000313" key="2">
    <source>
        <dbReference type="Proteomes" id="UP000272729"/>
    </source>
</evidence>
<gene>
    <name evidence="1" type="ORF">DFJ66_2721</name>
</gene>
<protein>
    <submittedName>
        <fullName evidence="1">Uncharacterized protein</fullName>
    </submittedName>
</protein>
<proteinExistence type="predicted"/>
<dbReference type="Proteomes" id="UP000272729">
    <property type="component" value="Unassembled WGS sequence"/>
</dbReference>
<dbReference type="AlphaFoldDB" id="A0A495X589"/>
<keyword evidence="2" id="KW-1185">Reference proteome</keyword>
<dbReference type="EMBL" id="RBXR01000001">
    <property type="protein sequence ID" value="RKT69491.1"/>
    <property type="molecule type" value="Genomic_DNA"/>
</dbReference>
<comment type="caution">
    <text evidence="1">The sequence shown here is derived from an EMBL/GenBank/DDBJ whole genome shotgun (WGS) entry which is preliminary data.</text>
</comment>
<organism evidence="1 2">
    <name type="scientific">Saccharothrix variisporea</name>
    <dbReference type="NCBI Taxonomy" id="543527"/>
    <lineage>
        <taxon>Bacteria</taxon>
        <taxon>Bacillati</taxon>
        <taxon>Actinomycetota</taxon>
        <taxon>Actinomycetes</taxon>
        <taxon>Pseudonocardiales</taxon>
        <taxon>Pseudonocardiaceae</taxon>
        <taxon>Saccharothrix</taxon>
    </lineage>
</organism>
<sequence>MNTEETGMTIAMIERDEASGTNAHGYHHTRVVEIAGQIVRARVERDFYLDQSLAVTEVLNNQMTWTSLAADAPGNWWHDTPTPRLDTHAVTILGPLTERLLHRAAAILATTPTTQVISPHVHGAISALLATNEGFDAEHRIDPDDINWAYTHGGALHIIEHSDGSVTFTKAHRNNCPFITSAGTNDCDERCDFPTPAQREHELSG</sequence>
<name>A0A495X589_9PSEU</name>
<reference evidence="1 2" key="1">
    <citation type="submission" date="2018-10" db="EMBL/GenBank/DDBJ databases">
        <title>Sequencing the genomes of 1000 actinobacteria strains.</title>
        <authorList>
            <person name="Klenk H.-P."/>
        </authorList>
    </citation>
    <scope>NUCLEOTIDE SEQUENCE [LARGE SCALE GENOMIC DNA]</scope>
    <source>
        <strain evidence="1 2">DSM 43911</strain>
    </source>
</reference>
<accession>A0A495X589</accession>